<keyword evidence="2" id="KW-1185">Reference proteome</keyword>
<proteinExistence type="predicted"/>
<reference evidence="1 2" key="1">
    <citation type="journal article" date="2020" name="ISME J.">
        <title>Comparative genomics reveals insights into cyanobacterial evolution and habitat adaptation.</title>
        <authorList>
            <person name="Chen M.Y."/>
            <person name="Teng W.K."/>
            <person name="Zhao L."/>
            <person name="Hu C.X."/>
            <person name="Zhou Y.K."/>
            <person name="Han B.P."/>
            <person name="Song L.R."/>
            <person name="Shu W.S."/>
        </authorList>
    </citation>
    <scope>NUCLEOTIDE SEQUENCE [LARGE SCALE GENOMIC DNA]</scope>
    <source>
        <strain evidence="1 2">FACHB-723</strain>
    </source>
</reference>
<name>A0ABR8A179_9CYAN</name>
<dbReference type="EMBL" id="JACJQB010000067">
    <property type="protein sequence ID" value="MBD2189992.1"/>
    <property type="molecule type" value="Genomic_DNA"/>
</dbReference>
<accession>A0ABR8A179</accession>
<evidence type="ECO:0000313" key="2">
    <source>
        <dbReference type="Proteomes" id="UP000642094"/>
    </source>
</evidence>
<dbReference type="Proteomes" id="UP000642094">
    <property type="component" value="Unassembled WGS sequence"/>
</dbReference>
<comment type="caution">
    <text evidence="1">The sequence shown here is derived from an EMBL/GenBank/DDBJ whole genome shotgun (WGS) entry which is preliminary data.</text>
</comment>
<evidence type="ECO:0000313" key="1">
    <source>
        <dbReference type="EMBL" id="MBD2189992.1"/>
    </source>
</evidence>
<organism evidence="1 2">
    <name type="scientific">Pseudanabaena mucicola FACHB-723</name>
    <dbReference type="NCBI Taxonomy" id="2692860"/>
    <lineage>
        <taxon>Bacteria</taxon>
        <taxon>Bacillati</taxon>
        <taxon>Cyanobacteriota</taxon>
        <taxon>Cyanophyceae</taxon>
        <taxon>Pseudanabaenales</taxon>
        <taxon>Pseudanabaenaceae</taxon>
        <taxon>Pseudanabaena</taxon>
    </lineage>
</organism>
<dbReference type="RefSeq" id="WP_190404801.1">
    <property type="nucleotide sequence ID" value="NZ_JACJQB010000067.1"/>
</dbReference>
<dbReference type="Pfam" id="PF11985">
    <property type="entry name" value="Phage_Mu_Gp27"/>
    <property type="match status" value="1"/>
</dbReference>
<sequence>MIGAHSVPKIAKLPSPILKQLVRRLEMAHKHDQTLDDHSDWLSQKGYQISRSSVHRFCLDLRKLKSSNPDSKDLLGLYLERVKQSRMCW</sequence>
<protein>
    <submittedName>
        <fullName evidence="1">DUF3486 family protein</fullName>
    </submittedName>
</protein>
<dbReference type="InterPro" id="IPR021874">
    <property type="entry name" value="Phage_Mu_Gp27"/>
</dbReference>
<gene>
    <name evidence="1" type="ORF">H6F41_17845</name>
</gene>